<dbReference type="OrthoDB" id="2375382at2"/>
<dbReference type="Gene3D" id="3.30.420.10">
    <property type="entry name" value="Ribonuclease H-like superfamily/Ribonuclease H"/>
    <property type="match status" value="1"/>
</dbReference>
<dbReference type="Pfam" id="PF13551">
    <property type="entry name" value="HTH_29"/>
    <property type="match status" value="1"/>
</dbReference>
<sequence>MGQPLPLRPDYDAASLRGLARRSKEAGQSRRLLALAAIYDGASRTEAARVGGVTLQIVRDWVLRFNAEGPEGLIDRKAPGQPPRLTETHRTALAAAIAAGPKPAVHGVVRWRLVDLGQWLWEEFRVPVSKQTLSRELRAMGYRKLSARPRHHAQAAGAVEDFKKPFPPQLEAIAAGKSIPLDRIEIWFADEARVGQKNKITRRWARRGSRPSAPQDQRTASTYIFGAICPKEGKGAALVLPHCNIAAMNLHLAEIATAVAPGAHAALLLDQAGWHTSERLVVPPNITLVPLPPKCPELNPTENVWQFMRDNWLSNLVFRSYDAIVGQCCDAWNKLIAQPWRIMSIGLRDWAHGF</sequence>
<accession>A0A5M6IRD1</accession>
<name>A0A5M6IRD1_9PROT</name>
<evidence type="ECO:0000313" key="3">
    <source>
        <dbReference type="EMBL" id="KAA5610824.1"/>
    </source>
</evidence>
<dbReference type="RefSeq" id="WP_150042104.1">
    <property type="nucleotide sequence ID" value="NZ_OW485601.1"/>
</dbReference>
<feature type="domain" description="Winged helix-turn helix" evidence="2">
    <location>
        <begin position="108"/>
        <end position="165"/>
    </location>
</feature>
<dbReference type="EMBL" id="VWPK01000027">
    <property type="protein sequence ID" value="KAA5610824.1"/>
    <property type="molecule type" value="Genomic_DNA"/>
</dbReference>
<dbReference type="InterPro" id="IPR025959">
    <property type="entry name" value="Winged_HTH_dom"/>
</dbReference>
<organism evidence="3 4">
    <name type="scientific">Rhodovastum atsumiense</name>
    <dbReference type="NCBI Taxonomy" id="504468"/>
    <lineage>
        <taxon>Bacteria</taxon>
        <taxon>Pseudomonadati</taxon>
        <taxon>Pseudomonadota</taxon>
        <taxon>Alphaproteobacteria</taxon>
        <taxon>Acetobacterales</taxon>
        <taxon>Acetobacteraceae</taxon>
        <taxon>Rhodovastum</taxon>
    </lineage>
</organism>
<protein>
    <submittedName>
        <fullName evidence="3">IS630 family transposase</fullName>
    </submittedName>
</protein>
<dbReference type="InterPro" id="IPR047655">
    <property type="entry name" value="Transpos_IS630-like"/>
</dbReference>
<reference evidence="3 4" key="1">
    <citation type="submission" date="2019-09" db="EMBL/GenBank/DDBJ databases">
        <title>Genome sequence of Rhodovastum atsumiense, a diverse member of the Acetobacteraceae family of non-sulfur purple photosynthetic bacteria.</title>
        <authorList>
            <person name="Meyer T."/>
            <person name="Kyndt J."/>
        </authorList>
    </citation>
    <scope>NUCLEOTIDE SEQUENCE [LARGE SCALE GENOMIC DNA]</scope>
    <source>
        <strain evidence="3 4">DSM 21279</strain>
    </source>
</reference>
<dbReference type="InterPro" id="IPR038717">
    <property type="entry name" value="Tc1-like_DDE_dom"/>
</dbReference>
<evidence type="ECO:0000313" key="4">
    <source>
        <dbReference type="Proteomes" id="UP000325255"/>
    </source>
</evidence>
<evidence type="ECO:0000259" key="1">
    <source>
        <dbReference type="Pfam" id="PF13358"/>
    </source>
</evidence>
<comment type="caution">
    <text evidence="3">The sequence shown here is derived from an EMBL/GenBank/DDBJ whole genome shotgun (WGS) entry which is preliminary data.</text>
</comment>
<dbReference type="GO" id="GO:0003676">
    <property type="term" value="F:nucleic acid binding"/>
    <property type="evidence" value="ECO:0007669"/>
    <property type="project" value="InterPro"/>
</dbReference>
<dbReference type="InterPro" id="IPR009057">
    <property type="entry name" value="Homeodomain-like_sf"/>
</dbReference>
<dbReference type="Pfam" id="PF13592">
    <property type="entry name" value="HTH_33"/>
    <property type="match status" value="1"/>
</dbReference>
<proteinExistence type="predicted"/>
<dbReference type="Pfam" id="PF13358">
    <property type="entry name" value="DDE_3"/>
    <property type="match status" value="1"/>
</dbReference>
<keyword evidence="4" id="KW-1185">Reference proteome</keyword>
<dbReference type="Proteomes" id="UP000325255">
    <property type="component" value="Unassembled WGS sequence"/>
</dbReference>
<dbReference type="SUPFAM" id="SSF46689">
    <property type="entry name" value="Homeodomain-like"/>
    <property type="match status" value="1"/>
</dbReference>
<dbReference type="NCBIfam" id="NF033545">
    <property type="entry name" value="transpos_IS630"/>
    <property type="match status" value="1"/>
</dbReference>
<feature type="domain" description="Tc1-like transposase DDE" evidence="1">
    <location>
        <begin position="186"/>
        <end position="323"/>
    </location>
</feature>
<dbReference type="AlphaFoldDB" id="A0A5M6IRD1"/>
<dbReference type="InterPro" id="IPR036397">
    <property type="entry name" value="RNaseH_sf"/>
</dbReference>
<gene>
    <name evidence="3" type="ORF">F1189_17235</name>
</gene>
<evidence type="ECO:0000259" key="2">
    <source>
        <dbReference type="Pfam" id="PF13592"/>
    </source>
</evidence>